<dbReference type="Proteomes" id="UP000255233">
    <property type="component" value="Unassembled WGS sequence"/>
</dbReference>
<dbReference type="Pfam" id="PF01075">
    <property type="entry name" value="Glyco_transf_9"/>
    <property type="match status" value="1"/>
</dbReference>
<keyword evidence="2 3" id="KW-0808">Transferase</keyword>
<dbReference type="STRING" id="880526.GCA_000427365_00090"/>
<dbReference type="EC" id="2.-.-.-" evidence="3"/>
<gene>
    <name evidence="3" type="primary">rfaQ</name>
    <name evidence="3" type="ORF">NCTC11190_01471</name>
</gene>
<sequence>MKGVPTKILAIRSSAMGDVAMTAPVLAEVARRYPQTEIVLLTRGFYEPFFDGIPNLTFHNIDLARYHRGLKGLIRLYRELRRTYPDVGAVVDLQDKIYSKLLRKFYSFRGVRSYHIDKGRAEKKALTAMPGKGKAIRPLRTSVERYADAFREAGFDLPLVVADLSYYRQRRPVPAGLESAGRDGELWIGIAPFAQHKGKVYPMEKMREVARMLTGHYPEARIFIFGGGEEERRLAEEAARETPEGRCLSVVGRFSLREEIDLIANLDLMVSMDSSAMHMASLVGIPVVSVWGATHPYAGFLGLGQDPGDAVGLDMPCRPCSVYGHKECWRGDYACLNDLPPERVFERIAAHLDRK</sequence>
<name>A0A379MTL3_9BACT</name>
<dbReference type="GO" id="GO:0009244">
    <property type="term" value="P:lipopolysaccharide core region biosynthetic process"/>
    <property type="evidence" value="ECO:0007669"/>
    <property type="project" value="TreeGrafter"/>
</dbReference>
<dbReference type="PANTHER" id="PTHR30160:SF22">
    <property type="entry name" value="LIPOPOLYSACCHARIDE CORE BIOSYNTHESIS PROTEIN"/>
    <property type="match status" value="1"/>
</dbReference>
<dbReference type="GO" id="GO:0005829">
    <property type="term" value="C:cytosol"/>
    <property type="evidence" value="ECO:0007669"/>
    <property type="project" value="TreeGrafter"/>
</dbReference>
<dbReference type="Gene3D" id="3.40.50.2000">
    <property type="entry name" value="Glycogen Phosphorylase B"/>
    <property type="match status" value="2"/>
</dbReference>
<keyword evidence="4" id="KW-1185">Reference proteome</keyword>
<evidence type="ECO:0000256" key="2">
    <source>
        <dbReference type="ARBA" id="ARBA00022679"/>
    </source>
</evidence>
<dbReference type="SUPFAM" id="SSF53756">
    <property type="entry name" value="UDP-Glycosyltransferase/glycogen phosphorylase"/>
    <property type="match status" value="1"/>
</dbReference>
<dbReference type="CDD" id="cd03789">
    <property type="entry name" value="GT9_LPS_heptosyltransferase"/>
    <property type="match status" value="1"/>
</dbReference>
<reference evidence="3 4" key="1">
    <citation type="submission" date="2018-06" db="EMBL/GenBank/DDBJ databases">
        <authorList>
            <consortium name="Pathogen Informatics"/>
            <person name="Doyle S."/>
        </authorList>
    </citation>
    <scope>NUCLEOTIDE SEQUENCE [LARGE SCALE GENOMIC DNA]</scope>
    <source>
        <strain evidence="3 4">NCTC11190</strain>
    </source>
</reference>
<evidence type="ECO:0000313" key="4">
    <source>
        <dbReference type="Proteomes" id="UP000255233"/>
    </source>
</evidence>
<proteinExistence type="predicted"/>
<protein>
    <submittedName>
        <fullName evidence="3">Lipopolysaccharide core heptosyltransferase rfaQ</fullName>
        <ecNumber evidence="3">2.-.-.-</ecNumber>
    </submittedName>
</protein>
<accession>A0A379MTL3</accession>
<dbReference type="PANTHER" id="PTHR30160">
    <property type="entry name" value="TETRAACYLDISACCHARIDE 4'-KINASE-RELATED"/>
    <property type="match status" value="1"/>
</dbReference>
<evidence type="ECO:0000313" key="3">
    <source>
        <dbReference type="EMBL" id="SUE34250.1"/>
    </source>
</evidence>
<dbReference type="GO" id="GO:0008713">
    <property type="term" value="F:ADP-heptose-lipopolysaccharide heptosyltransferase activity"/>
    <property type="evidence" value="ECO:0007669"/>
    <property type="project" value="TreeGrafter"/>
</dbReference>
<evidence type="ECO:0000256" key="1">
    <source>
        <dbReference type="ARBA" id="ARBA00022676"/>
    </source>
</evidence>
<dbReference type="InterPro" id="IPR051199">
    <property type="entry name" value="LPS_LOS_Heptosyltrfase"/>
</dbReference>
<dbReference type="AlphaFoldDB" id="A0A379MTL3"/>
<keyword evidence="1" id="KW-0328">Glycosyltransferase</keyword>
<organism evidence="3 4">
    <name type="scientific">Rikenella microfusus</name>
    <dbReference type="NCBI Taxonomy" id="28139"/>
    <lineage>
        <taxon>Bacteria</taxon>
        <taxon>Pseudomonadati</taxon>
        <taxon>Bacteroidota</taxon>
        <taxon>Bacteroidia</taxon>
        <taxon>Bacteroidales</taxon>
        <taxon>Rikenellaceae</taxon>
        <taxon>Rikenella</taxon>
    </lineage>
</organism>
<dbReference type="EMBL" id="UGVL01000001">
    <property type="protein sequence ID" value="SUE34250.1"/>
    <property type="molecule type" value="Genomic_DNA"/>
</dbReference>
<dbReference type="InterPro" id="IPR002201">
    <property type="entry name" value="Glyco_trans_9"/>
</dbReference>